<dbReference type="Proteomes" id="UP000219453">
    <property type="component" value="Unassembled WGS sequence"/>
</dbReference>
<keyword evidence="4 6" id="KW-0862">Zinc</keyword>
<dbReference type="HAMAP" id="MF_01871">
    <property type="entry name" value="DabA"/>
    <property type="match status" value="1"/>
</dbReference>
<evidence type="ECO:0000256" key="1">
    <source>
        <dbReference type="ARBA" id="ARBA00022448"/>
    </source>
</evidence>
<evidence type="ECO:0000256" key="5">
    <source>
        <dbReference type="ARBA" id="ARBA00023136"/>
    </source>
</evidence>
<dbReference type="AlphaFoldDB" id="A0A285P2K4"/>
<evidence type="ECO:0000256" key="3">
    <source>
        <dbReference type="ARBA" id="ARBA00022723"/>
    </source>
</evidence>
<feature type="compositionally biased region" description="Acidic residues" evidence="7">
    <location>
        <begin position="93"/>
        <end position="110"/>
    </location>
</feature>
<evidence type="ECO:0000256" key="7">
    <source>
        <dbReference type="SAM" id="MobiDB-lite"/>
    </source>
</evidence>
<gene>
    <name evidence="6" type="primary">dabA</name>
    <name evidence="8" type="ORF">SAMN06269185_2660</name>
</gene>
<evidence type="ECO:0000313" key="8">
    <source>
        <dbReference type="EMBL" id="SNZ15962.1"/>
    </source>
</evidence>
<dbReference type="PANTHER" id="PTHR38344:SF1">
    <property type="entry name" value="INORGANIC CARBON TRANSPORTER SUBUNIT DABA-RELATED"/>
    <property type="match status" value="1"/>
</dbReference>
<comment type="subcellular location">
    <subcellularLocation>
        <location evidence="6">Cell membrane</location>
        <topology evidence="6">Peripheral membrane protein</topology>
    </subcellularLocation>
</comment>
<comment type="similarity">
    <text evidence="6">Belongs to the inorganic carbon transporter (TC 9.A.2) DabA family.</text>
</comment>
<dbReference type="EMBL" id="OBEJ01000003">
    <property type="protein sequence ID" value="SNZ15962.1"/>
    <property type="molecule type" value="Genomic_DNA"/>
</dbReference>
<feature type="region of interest" description="Disordered" evidence="7">
    <location>
        <begin position="454"/>
        <end position="496"/>
    </location>
</feature>
<feature type="binding site" evidence="6">
    <location>
        <position position="559"/>
    </location>
    <ligand>
        <name>Zn(2+)</name>
        <dbReference type="ChEBI" id="CHEBI:29105"/>
    </ligand>
</feature>
<keyword evidence="9" id="KW-1185">Reference proteome</keyword>
<sequence length="861" mass="94203">MEDTDRSEFMDPNSVRARVDNAAESIGRVWPLYADVAANPLAGFEDLPFEDAVAQGEELYGGQGYPSAEYFRRAWERGEIDPTVLTERLDDAGIDADPETVLDRMDEETPDEGHNSSDDLLDRLLSKWLAAFLDQGETAWAMPNRERGFYEAWRELAPYDDEIPAATTPVGEFYRDRLTDLPDTAMEALYVALADVPEERWEATFEHHLAALPGWTGLIKQREGDDNNPWQDAYPITLIDYLAARLILAKHLGEPIAPQGERRSDAVEDRPPAAVWLDAWEESYRQELVDAVRASEDAEAQHPDNVEAEANTAGDADAGTGATSDGPAAQFVFCIDTRSEIIRRHLEATGPYETHGYAGFFGVPIRHEGYGEHVSTDSCPVIAEPKHRIDERATADGEAERHDRWHDLSHAGHKLMKSLKNDVAGAFGFVEGAGGFFGAALAARTLLPSSMYDLRDGAGSPDEPEFCEPAVDPPDADDADAEVGPAGGDAPDETVRGDAGEHLQVEADGLPRGISTEQQAFYAEAAFDLMGWDEFAPLVVFAGHASQTVNNPYKSSIDCGACAGSSGVPNARTLASICNEPAVRSQLAERGIEIPDETVFVAAEHDTTTDEITLFADDDLRAERAETFERLERDLETARGGAAAERIETIDGAEPSDPVRETERRAADWAEPRPEIGLSGNAGFVVGRRELTSGVDLDGRAFLHTYDWATDPDGEALENILVGPLVVVQMISAQYYFSTVDNDVYGSGTKVTHNPVGKIGVYQGNGGDLRMGLPFQSLHDDDGAAYHSPLRPTTLLQAPVERVEAILERNDGLRELFDNEWLKLSVLDPERGDAVFHYRGELEWESEQTESSTPTQPVSAD</sequence>
<feature type="binding site" evidence="6">
    <location>
        <position position="336"/>
    </location>
    <ligand>
        <name>Zn(2+)</name>
        <dbReference type="ChEBI" id="CHEBI:29105"/>
    </ligand>
</feature>
<evidence type="ECO:0000256" key="6">
    <source>
        <dbReference type="HAMAP-Rule" id="MF_01871"/>
    </source>
</evidence>
<evidence type="ECO:0000256" key="4">
    <source>
        <dbReference type="ARBA" id="ARBA00022833"/>
    </source>
</evidence>
<feature type="binding site" evidence="6">
    <location>
        <position position="544"/>
    </location>
    <ligand>
        <name>Zn(2+)</name>
        <dbReference type="ChEBI" id="CHEBI:29105"/>
    </ligand>
</feature>
<comment type="function">
    <text evidence="6">Part of an energy-coupled inorganic carbon pump.</text>
</comment>
<keyword evidence="5 6" id="KW-0472">Membrane</keyword>
<proteinExistence type="inferred from homology"/>
<organism evidence="8 9">
    <name type="scientific">Natronoarchaeum philippinense</name>
    <dbReference type="NCBI Taxonomy" id="558529"/>
    <lineage>
        <taxon>Archaea</taxon>
        <taxon>Methanobacteriati</taxon>
        <taxon>Methanobacteriota</taxon>
        <taxon>Stenosarchaea group</taxon>
        <taxon>Halobacteria</taxon>
        <taxon>Halobacteriales</taxon>
        <taxon>Natronoarchaeaceae</taxon>
    </lineage>
</organism>
<comment type="cofactor">
    <cofactor evidence="6">
        <name>Zn(2+)</name>
        <dbReference type="ChEBI" id="CHEBI:29105"/>
    </cofactor>
</comment>
<dbReference type="RefSeq" id="WP_245838549.1">
    <property type="nucleotide sequence ID" value="NZ_OBEJ01000003.1"/>
</dbReference>
<feature type="region of interest" description="Disordered" evidence="7">
    <location>
        <begin position="93"/>
        <end position="117"/>
    </location>
</feature>
<dbReference type="GO" id="GO:0008270">
    <property type="term" value="F:zinc ion binding"/>
    <property type="evidence" value="ECO:0007669"/>
    <property type="project" value="UniProtKB-UniRule"/>
</dbReference>
<name>A0A285P2K4_NATPI</name>
<keyword evidence="3 6" id="KW-0479">Metal-binding</keyword>
<reference evidence="8 9" key="1">
    <citation type="submission" date="2017-09" db="EMBL/GenBank/DDBJ databases">
        <authorList>
            <person name="Ehlers B."/>
            <person name="Leendertz F.H."/>
        </authorList>
    </citation>
    <scope>NUCLEOTIDE SEQUENCE [LARGE SCALE GENOMIC DNA]</scope>
    <source>
        <strain evidence="8 9">DSM 27208</strain>
    </source>
</reference>
<keyword evidence="1 6" id="KW-0813">Transport</keyword>
<dbReference type="PANTHER" id="PTHR38344">
    <property type="entry name" value="UPF0753 PROTEIN AQ_863"/>
    <property type="match status" value="1"/>
</dbReference>
<accession>A0A285P2K4</accession>
<evidence type="ECO:0000313" key="9">
    <source>
        <dbReference type="Proteomes" id="UP000219453"/>
    </source>
</evidence>
<protein>
    <recommendedName>
        <fullName evidence="6">Probable inorganic carbon transporter subunit DabA</fullName>
    </recommendedName>
</protein>
<dbReference type="Pfam" id="PF10070">
    <property type="entry name" value="DabA"/>
    <property type="match status" value="1"/>
</dbReference>
<feature type="binding site" evidence="6">
    <location>
        <position position="334"/>
    </location>
    <ligand>
        <name>Zn(2+)</name>
        <dbReference type="ChEBI" id="CHEBI:29105"/>
    </ligand>
</feature>
<dbReference type="InterPro" id="IPR018752">
    <property type="entry name" value="DabA"/>
</dbReference>
<dbReference type="GO" id="GO:0005886">
    <property type="term" value="C:plasma membrane"/>
    <property type="evidence" value="ECO:0007669"/>
    <property type="project" value="UniProtKB-SubCell"/>
</dbReference>
<comment type="subunit">
    <text evidence="6">Forms a complex with DabB.</text>
</comment>
<keyword evidence="2 6" id="KW-1003">Cell membrane</keyword>
<evidence type="ECO:0000256" key="2">
    <source>
        <dbReference type="ARBA" id="ARBA00022475"/>
    </source>
</evidence>